<organism evidence="3 4">
    <name type="scientific">Flavobacterium aurantiibacter</name>
    <dbReference type="NCBI Taxonomy" id="2023067"/>
    <lineage>
        <taxon>Bacteria</taxon>
        <taxon>Pseudomonadati</taxon>
        <taxon>Bacteroidota</taxon>
        <taxon>Flavobacteriia</taxon>
        <taxon>Flavobacteriales</taxon>
        <taxon>Flavobacteriaceae</taxon>
        <taxon>Flavobacterium</taxon>
    </lineage>
</organism>
<protein>
    <recommendedName>
        <fullName evidence="2">Glycosyltransferase 2-like domain-containing protein</fullName>
    </recommendedName>
</protein>
<dbReference type="PANTHER" id="PTHR43630:SF2">
    <property type="entry name" value="GLYCOSYLTRANSFERASE"/>
    <property type="match status" value="1"/>
</dbReference>
<keyword evidence="4" id="KW-1185">Reference proteome</keyword>
<dbReference type="Proteomes" id="UP000216035">
    <property type="component" value="Unassembled WGS sequence"/>
</dbReference>
<dbReference type="EMBL" id="NOXX01000144">
    <property type="protein sequence ID" value="OYQ47424.1"/>
    <property type="molecule type" value="Genomic_DNA"/>
</dbReference>
<dbReference type="CDD" id="cd02511">
    <property type="entry name" value="Beta4Glucosyltransferase"/>
    <property type="match status" value="1"/>
</dbReference>
<evidence type="ECO:0000313" key="3">
    <source>
        <dbReference type="EMBL" id="OYQ47424.1"/>
    </source>
</evidence>
<dbReference type="Gene3D" id="3.90.550.10">
    <property type="entry name" value="Spore Coat Polysaccharide Biosynthesis Protein SpsA, Chain A"/>
    <property type="match status" value="1"/>
</dbReference>
<evidence type="ECO:0000313" key="4">
    <source>
        <dbReference type="Proteomes" id="UP000216035"/>
    </source>
</evidence>
<evidence type="ECO:0000259" key="2">
    <source>
        <dbReference type="Pfam" id="PF00535"/>
    </source>
</evidence>
<dbReference type="RefSeq" id="WP_094485305.1">
    <property type="nucleotide sequence ID" value="NZ_NOXX01000144.1"/>
</dbReference>
<name>A0A256A2U7_9FLAO</name>
<comment type="similarity">
    <text evidence="1">Belongs to the glycosyltransferase 2 family. WaaE/KdtX subfamily.</text>
</comment>
<dbReference type="PANTHER" id="PTHR43630">
    <property type="entry name" value="POLY-BETA-1,6-N-ACETYL-D-GLUCOSAMINE SYNTHASE"/>
    <property type="match status" value="1"/>
</dbReference>
<accession>A0A256A2U7</accession>
<feature type="domain" description="Glycosyltransferase 2-like" evidence="2">
    <location>
        <begin position="7"/>
        <end position="130"/>
    </location>
</feature>
<dbReference type="InterPro" id="IPR001173">
    <property type="entry name" value="Glyco_trans_2-like"/>
</dbReference>
<dbReference type="SUPFAM" id="SSF53448">
    <property type="entry name" value="Nucleotide-diphospho-sugar transferases"/>
    <property type="match status" value="1"/>
</dbReference>
<comment type="caution">
    <text evidence="3">The sequence shown here is derived from an EMBL/GenBank/DDBJ whole genome shotgun (WGS) entry which is preliminary data.</text>
</comment>
<proteinExistence type="inferred from homology"/>
<sequence>MKKLPISAIIASRNEGHLLEECLNSIQFCSEIIIIDLNSTDNTQEIAQSFDARIIRETNPALVEELHVKYCTAASNDWLLTYDPDEVVSEALAAEICELFERDIADSKSHVMAPIRYYFKNRMLKGTSWGGLKYRTFLVNRNRYTFSGKVHLGGAALGDWTALYIPYRGNNHIHHYWMQSWNQLLEKHCRYLEKEGEARFSAGERTNLLKIVKTPFTIFFKSFVKARGVKDGLTGFLLSLFRAWYFTTAQIRLLKYQNNRRK</sequence>
<evidence type="ECO:0000256" key="1">
    <source>
        <dbReference type="ARBA" id="ARBA00038494"/>
    </source>
</evidence>
<dbReference type="OrthoDB" id="9815923at2"/>
<gene>
    <name evidence="3" type="ORF">CHX27_03090</name>
</gene>
<dbReference type="Pfam" id="PF00535">
    <property type="entry name" value="Glycos_transf_2"/>
    <property type="match status" value="1"/>
</dbReference>
<reference evidence="3 4" key="1">
    <citation type="submission" date="2017-07" db="EMBL/GenBank/DDBJ databases">
        <title>Flavobacterium cyanobacteriorum sp. nov., isolated from cyanobacterial aggregates in a eutrophic lake.</title>
        <authorList>
            <person name="Cai H."/>
        </authorList>
    </citation>
    <scope>NUCLEOTIDE SEQUENCE [LARGE SCALE GENOMIC DNA]</scope>
    <source>
        <strain evidence="3 4">TH167</strain>
    </source>
</reference>
<dbReference type="AlphaFoldDB" id="A0A256A2U7"/>
<dbReference type="InterPro" id="IPR029044">
    <property type="entry name" value="Nucleotide-diphossugar_trans"/>
</dbReference>